<evidence type="ECO:0000313" key="7">
    <source>
        <dbReference type="Proteomes" id="UP000075840"/>
    </source>
</evidence>
<dbReference type="PANTHER" id="PTHR23048">
    <property type="entry name" value="MYOSIN LIGHT CHAIN 1, 3"/>
    <property type="match status" value="1"/>
</dbReference>
<evidence type="ECO:0000259" key="5">
    <source>
        <dbReference type="PROSITE" id="PS50222"/>
    </source>
</evidence>
<keyword evidence="2" id="KW-0677">Repeat</keyword>
<evidence type="ECO:0000256" key="4">
    <source>
        <dbReference type="SAM" id="MobiDB-lite"/>
    </source>
</evidence>
<reference evidence="6" key="1">
    <citation type="submission" date="2022-08" db="UniProtKB">
        <authorList>
            <consortium name="EnsemblMetazoa"/>
        </authorList>
    </citation>
    <scope>IDENTIFICATION</scope>
    <source>
        <strain evidence="6">Dongola</strain>
    </source>
</reference>
<feature type="domain" description="EF-hand" evidence="5">
    <location>
        <begin position="247"/>
        <end position="282"/>
    </location>
</feature>
<dbReference type="Proteomes" id="UP000075840">
    <property type="component" value="Unassembled WGS sequence"/>
</dbReference>
<feature type="compositionally biased region" description="Low complexity" evidence="4">
    <location>
        <begin position="109"/>
        <end position="122"/>
    </location>
</feature>
<evidence type="ECO:0000313" key="6">
    <source>
        <dbReference type="EnsemblMetazoa" id="AARA016774-PD"/>
    </source>
</evidence>
<dbReference type="SMART" id="SM00054">
    <property type="entry name" value="EFh"/>
    <property type="match status" value="4"/>
</dbReference>
<evidence type="ECO:0000256" key="2">
    <source>
        <dbReference type="ARBA" id="ARBA00022737"/>
    </source>
</evidence>
<dbReference type="AlphaFoldDB" id="A0A2C9GPZ6"/>
<dbReference type="FunFam" id="1.10.238.10:FF:000181">
    <property type="entry name" value="CALML5 isoform 1"/>
    <property type="match status" value="1"/>
</dbReference>
<keyword evidence="1" id="KW-0479">Metal-binding</keyword>
<evidence type="ECO:0000256" key="3">
    <source>
        <dbReference type="ARBA" id="ARBA00022837"/>
    </source>
</evidence>
<dbReference type="Gene3D" id="1.10.238.10">
    <property type="entry name" value="EF-hand"/>
    <property type="match status" value="2"/>
</dbReference>
<dbReference type="GO" id="GO:0016460">
    <property type="term" value="C:myosin II complex"/>
    <property type="evidence" value="ECO:0007669"/>
    <property type="project" value="TreeGrafter"/>
</dbReference>
<dbReference type="GO" id="GO:0005509">
    <property type="term" value="F:calcium ion binding"/>
    <property type="evidence" value="ECO:0007669"/>
    <property type="project" value="InterPro"/>
</dbReference>
<protein>
    <recommendedName>
        <fullName evidence="5">EF-hand domain-containing protein</fullName>
    </recommendedName>
</protein>
<dbReference type="CDD" id="cd00051">
    <property type="entry name" value="EFh"/>
    <property type="match status" value="2"/>
</dbReference>
<dbReference type="VEuPathDB" id="VectorBase:AARA21_011874"/>
<feature type="domain" description="EF-hand" evidence="5">
    <location>
        <begin position="283"/>
        <end position="318"/>
    </location>
</feature>
<keyword evidence="3" id="KW-0106">Calcium</keyword>
<feature type="region of interest" description="Disordered" evidence="4">
    <location>
        <begin position="1"/>
        <end position="133"/>
    </location>
</feature>
<feature type="domain" description="EF-hand" evidence="5">
    <location>
        <begin position="189"/>
        <end position="224"/>
    </location>
</feature>
<dbReference type="InterPro" id="IPR018247">
    <property type="entry name" value="EF_Hand_1_Ca_BS"/>
</dbReference>
<dbReference type="VEuPathDB" id="VectorBase:AARA016774"/>
<feature type="domain" description="EF-hand" evidence="5">
    <location>
        <begin position="153"/>
        <end position="188"/>
    </location>
</feature>
<dbReference type="SUPFAM" id="SSF47473">
    <property type="entry name" value="EF-hand"/>
    <property type="match status" value="1"/>
</dbReference>
<feature type="compositionally biased region" description="Low complexity" evidence="4">
    <location>
        <begin position="41"/>
        <end position="52"/>
    </location>
</feature>
<organism evidence="6 7">
    <name type="scientific">Anopheles arabiensis</name>
    <name type="common">Mosquito</name>
    <dbReference type="NCBI Taxonomy" id="7173"/>
    <lineage>
        <taxon>Eukaryota</taxon>
        <taxon>Metazoa</taxon>
        <taxon>Ecdysozoa</taxon>
        <taxon>Arthropoda</taxon>
        <taxon>Hexapoda</taxon>
        <taxon>Insecta</taxon>
        <taxon>Pterygota</taxon>
        <taxon>Neoptera</taxon>
        <taxon>Endopterygota</taxon>
        <taxon>Diptera</taxon>
        <taxon>Nematocera</taxon>
        <taxon>Culicoidea</taxon>
        <taxon>Culicidae</taxon>
        <taxon>Anophelinae</taxon>
        <taxon>Anopheles</taxon>
    </lineage>
</organism>
<dbReference type="PROSITE" id="PS00018">
    <property type="entry name" value="EF_HAND_1"/>
    <property type="match status" value="3"/>
</dbReference>
<proteinExistence type="predicted"/>
<dbReference type="EnsemblMetazoa" id="AARA016774-RD">
    <property type="protein sequence ID" value="AARA016774-PD"/>
    <property type="gene ID" value="AARA016774"/>
</dbReference>
<dbReference type="EMBL" id="APCN01004406">
    <property type="status" value="NOT_ANNOTATED_CDS"/>
    <property type="molecule type" value="Genomic_DNA"/>
</dbReference>
<evidence type="ECO:0000256" key="1">
    <source>
        <dbReference type="ARBA" id="ARBA00022723"/>
    </source>
</evidence>
<dbReference type="InterPro" id="IPR002048">
    <property type="entry name" value="EF_hand_dom"/>
</dbReference>
<dbReference type="PROSITE" id="PS50222">
    <property type="entry name" value="EF_HAND_2"/>
    <property type="match status" value="4"/>
</dbReference>
<dbReference type="InterPro" id="IPR050230">
    <property type="entry name" value="CALM/Myosin/TropC-like"/>
</dbReference>
<sequence length="325" mass="35412">MSSGPPRMGAEGKMASASSMEQRVEVADSHSVQLLGAIETSPSSLSSSSSLPAEVNLSGKEHSVDSNFLTPRAAREGTPPRADAQIEIGLPPRVPPTGCVSSGGGGGDSSESNSTNSSTAGAQPTAEASQPKKKVIRRIVKVRRVVKKMKKKDEKFYLRTAFDLLDRDQDGHVTPEELQFMLRNLGIHVRDELIDDLLREASRTGSGLIDETEFLQWVARIQALKDDSNTSSSSSSSNNPAQAADDDLTQDLVAAFRVFDRDGNGYITRDELKSAMDMIGENVTEYQLNEMLELADADKDGRINYEDFQNFFLNNFDALVQPPKK</sequence>
<name>A0A2C9GPZ6_ANOAR</name>
<dbReference type="InterPro" id="IPR011992">
    <property type="entry name" value="EF-hand-dom_pair"/>
</dbReference>
<dbReference type="EMBL" id="APCN01004405">
    <property type="status" value="NOT_ANNOTATED_CDS"/>
    <property type="molecule type" value="Genomic_DNA"/>
</dbReference>
<keyword evidence="7" id="KW-1185">Reference proteome</keyword>
<dbReference type="Pfam" id="PF13499">
    <property type="entry name" value="EF-hand_7"/>
    <property type="match status" value="2"/>
</dbReference>
<accession>A0A2C9GPZ6</accession>
<dbReference type="PANTHER" id="PTHR23048:SF0">
    <property type="entry name" value="CALMODULIN LIKE 3"/>
    <property type="match status" value="1"/>
</dbReference>